<dbReference type="EMBL" id="UINC01121096">
    <property type="protein sequence ID" value="SVC96004.1"/>
    <property type="molecule type" value="Genomic_DNA"/>
</dbReference>
<gene>
    <name evidence="2" type="ORF">METZ01_LOCUS348858</name>
</gene>
<keyword evidence="1" id="KW-1133">Transmembrane helix</keyword>
<dbReference type="SUPFAM" id="SSF103473">
    <property type="entry name" value="MFS general substrate transporter"/>
    <property type="match status" value="1"/>
</dbReference>
<feature type="non-terminal residue" evidence="2">
    <location>
        <position position="95"/>
    </location>
</feature>
<proteinExistence type="predicted"/>
<evidence type="ECO:0000313" key="2">
    <source>
        <dbReference type="EMBL" id="SVC96004.1"/>
    </source>
</evidence>
<evidence type="ECO:0008006" key="3">
    <source>
        <dbReference type="Google" id="ProtNLM"/>
    </source>
</evidence>
<feature type="transmembrane region" description="Helical" evidence="1">
    <location>
        <begin position="73"/>
        <end position="91"/>
    </location>
</feature>
<name>A0A382RE57_9ZZZZ</name>
<accession>A0A382RE57</accession>
<feature type="transmembrane region" description="Helical" evidence="1">
    <location>
        <begin position="40"/>
        <end position="61"/>
    </location>
</feature>
<sequence length="95" mass="10850">MFLKINDIIACRALFFIMAFYVGLWTIRIPTIKDQIQTDYLGIGFIFATFAIGSIIAMFFASKIIRNTSCKIILIYSGLFQGLLWLPTAFIKNLE</sequence>
<dbReference type="InterPro" id="IPR036259">
    <property type="entry name" value="MFS_trans_sf"/>
</dbReference>
<reference evidence="2" key="1">
    <citation type="submission" date="2018-05" db="EMBL/GenBank/DDBJ databases">
        <authorList>
            <person name="Lanie J.A."/>
            <person name="Ng W.-L."/>
            <person name="Kazmierczak K.M."/>
            <person name="Andrzejewski T.M."/>
            <person name="Davidsen T.M."/>
            <person name="Wayne K.J."/>
            <person name="Tettelin H."/>
            <person name="Glass J.I."/>
            <person name="Rusch D."/>
            <person name="Podicherti R."/>
            <person name="Tsui H.-C.T."/>
            <person name="Winkler M.E."/>
        </authorList>
    </citation>
    <scope>NUCLEOTIDE SEQUENCE</scope>
</reference>
<evidence type="ECO:0000256" key="1">
    <source>
        <dbReference type="SAM" id="Phobius"/>
    </source>
</evidence>
<organism evidence="2">
    <name type="scientific">marine metagenome</name>
    <dbReference type="NCBI Taxonomy" id="408172"/>
    <lineage>
        <taxon>unclassified sequences</taxon>
        <taxon>metagenomes</taxon>
        <taxon>ecological metagenomes</taxon>
    </lineage>
</organism>
<feature type="transmembrane region" description="Helical" evidence="1">
    <location>
        <begin position="9"/>
        <end position="28"/>
    </location>
</feature>
<protein>
    <recommendedName>
        <fullName evidence="3">Major facilitator superfamily (MFS) profile domain-containing protein</fullName>
    </recommendedName>
</protein>
<keyword evidence="1" id="KW-0812">Transmembrane</keyword>
<dbReference type="AlphaFoldDB" id="A0A382RE57"/>
<keyword evidence="1" id="KW-0472">Membrane</keyword>